<dbReference type="CDD" id="cd17335">
    <property type="entry name" value="MFS_MFSD6"/>
    <property type="match status" value="1"/>
</dbReference>
<feature type="transmembrane region" description="Helical" evidence="6">
    <location>
        <begin position="347"/>
        <end position="373"/>
    </location>
</feature>
<dbReference type="InterPro" id="IPR024989">
    <property type="entry name" value="MFS_assoc_dom"/>
</dbReference>
<dbReference type="GO" id="GO:0016020">
    <property type="term" value="C:membrane"/>
    <property type="evidence" value="ECO:0007669"/>
    <property type="project" value="UniProtKB-SubCell"/>
</dbReference>
<evidence type="ECO:0000259" key="7">
    <source>
        <dbReference type="PROSITE" id="PS50850"/>
    </source>
</evidence>
<evidence type="ECO:0000256" key="1">
    <source>
        <dbReference type="ARBA" id="ARBA00004141"/>
    </source>
</evidence>
<feature type="transmembrane region" description="Helical" evidence="6">
    <location>
        <begin position="513"/>
        <end position="532"/>
    </location>
</feature>
<protein>
    <recommendedName>
        <fullName evidence="7">Major facilitator superfamily (MFS) profile domain-containing protein</fullName>
    </recommendedName>
</protein>
<dbReference type="AlphaFoldDB" id="A0AA39L375"/>
<organism evidence="8 9">
    <name type="scientific">Microctonus hyperodae</name>
    <name type="common">Parasitoid wasp</name>
    <dbReference type="NCBI Taxonomy" id="165561"/>
    <lineage>
        <taxon>Eukaryota</taxon>
        <taxon>Metazoa</taxon>
        <taxon>Ecdysozoa</taxon>
        <taxon>Arthropoda</taxon>
        <taxon>Hexapoda</taxon>
        <taxon>Insecta</taxon>
        <taxon>Pterygota</taxon>
        <taxon>Neoptera</taxon>
        <taxon>Endopterygota</taxon>
        <taxon>Hymenoptera</taxon>
        <taxon>Apocrita</taxon>
        <taxon>Ichneumonoidea</taxon>
        <taxon>Braconidae</taxon>
        <taxon>Euphorinae</taxon>
        <taxon>Microctonus</taxon>
    </lineage>
</organism>
<dbReference type="Proteomes" id="UP001168972">
    <property type="component" value="Unassembled WGS sequence"/>
</dbReference>
<dbReference type="EMBL" id="JAQQBR010000001">
    <property type="protein sequence ID" value="KAK0183252.1"/>
    <property type="molecule type" value="Genomic_DNA"/>
</dbReference>
<feature type="domain" description="Major facilitator superfamily (MFS) profile" evidence="7">
    <location>
        <begin position="351"/>
        <end position="570"/>
    </location>
</feature>
<dbReference type="PROSITE" id="PS50850">
    <property type="entry name" value="MFS"/>
    <property type="match status" value="1"/>
</dbReference>
<gene>
    <name evidence="8" type="ORF">PV327_001311</name>
</gene>
<dbReference type="InterPro" id="IPR051717">
    <property type="entry name" value="MFS_MFSD6"/>
</dbReference>
<evidence type="ECO:0000313" key="9">
    <source>
        <dbReference type="Proteomes" id="UP001168972"/>
    </source>
</evidence>
<reference evidence="8" key="2">
    <citation type="submission" date="2023-03" db="EMBL/GenBank/DDBJ databases">
        <authorList>
            <person name="Inwood S.N."/>
            <person name="Skelly J.G."/>
            <person name="Guhlin J."/>
            <person name="Harrop T.W.R."/>
            <person name="Goldson S.G."/>
            <person name="Dearden P.K."/>
        </authorList>
    </citation>
    <scope>NUCLEOTIDE SEQUENCE</scope>
    <source>
        <strain evidence="8">Lincoln</strain>
        <tissue evidence="8">Whole body</tissue>
    </source>
</reference>
<evidence type="ECO:0000256" key="4">
    <source>
        <dbReference type="ARBA" id="ARBA00022989"/>
    </source>
</evidence>
<proteinExistence type="inferred from homology"/>
<dbReference type="PANTHER" id="PTHR16172">
    <property type="entry name" value="MAJOR FACILITATOR SUPERFAMILY DOMAIN-CONTAINING PROTEIN 6-LIKE"/>
    <property type="match status" value="1"/>
</dbReference>
<feature type="transmembrane region" description="Helical" evidence="6">
    <location>
        <begin position="420"/>
        <end position="439"/>
    </location>
</feature>
<dbReference type="InterPro" id="IPR036259">
    <property type="entry name" value="MFS_trans_sf"/>
</dbReference>
<feature type="transmembrane region" description="Helical" evidence="6">
    <location>
        <begin position="232"/>
        <end position="253"/>
    </location>
</feature>
<evidence type="ECO:0000256" key="6">
    <source>
        <dbReference type="SAM" id="Phobius"/>
    </source>
</evidence>
<feature type="transmembrane region" description="Helical" evidence="6">
    <location>
        <begin position="459"/>
        <end position="478"/>
    </location>
</feature>
<dbReference type="Pfam" id="PF12832">
    <property type="entry name" value="MFS_1_like"/>
    <property type="match status" value="1"/>
</dbReference>
<dbReference type="GO" id="GO:0022857">
    <property type="term" value="F:transmembrane transporter activity"/>
    <property type="evidence" value="ECO:0007669"/>
    <property type="project" value="InterPro"/>
</dbReference>
<dbReference type="PANTHER" id="PTHR16172:SF37">
    <property type="entry name" value="RE36877P"/>
    <property type="match status" value="1"/>
</dbReference>
<keyword evidence="4 6" id="KW-1133">Transmembrane helix</keyword>
<feature type="transmembrane region" description="Helical" evidence="6">
    <location>
        <begin position="12"/>
        <end position="33"/>
    </location>
</feature>
<feature type="transmembrane region" description="Helical" evidence="6">
    <location>
        <begin position="78"/>
        <end position="96"/>
    </location>
</feature>
<evidence type="ECO:0000256" key="3">
    <source>
        <dbReference type="ARBA" id="ARBA00022692"/>
    </source>
</evidence>
<dbReference type="Gene3D" id="1.20.1250.20">
    <property type="entry name" value="MFS general substrate transporter like domains"/>
    <property type="match status" value="3"/>
</dbReference>
<accession>A0AA39L375</accession>
<keyword evidence="5 6" id="KW-0472">Membrane</keyword>
<sequence>MDFKVKINQQQLPIKMHYFFFMAAMGPILPFLAVYGKQLGVSSLVMGISTSLLPLFYLVSKPIFGFFVDYFRAYRKTIFLGILISGSMAFVLLYFIPISSKIPQINFNTTLFNHPSIFCDRFKFCDVQNSTTSTSTNSSEINYQAEIIWHCDNNDNVINDISTFVALVNDDKNDFMIPSCLVQNSQITTHSNQSNYSVCDDKNVSKYNNISCKINDVHSIKNDHNFYQSYQFWIYILLMSIGSVSFNVTNSISDAICFDILGEGGEMGYGRQRVWGTIGFGIAALIAGYAIDFFSPDSYIKSYTPTFILVMIFTLLDVISCQKLTLPNMSSSKSILTDVMKLLKNPSISIFLIFSAIAGIIDSYIIYFLFWYLEDLAIQTNYMHQIKLIEGLTVAAETLGGEVIIFLFSGKILKKLGYGYSFALCFIFYSLRLLLVSLAPNPWWIVFIELFMQGPTYALGYTIIVSMASAIAPPGTSATVQGIAAGMDDGFGYALGSLIGGILYHEIGGVTTFRVFSMLALITGIVYLILYIKILKNDMPDTKSNKKCDDNVVWRSPEDALRELESADKE</sequence>
<feature type="transmembrane region" description="Helical" evidence="6">
    <location>
        <begin position="39"/>
        <end position="58"/>
    </location>
</feature>
<keyword evidence="9" id="KW-1185">Reference proteome</keyword>
<keyword evidence="3 6" id="KW-0812">Transmembrane</keyword>
<feature type="transmembrane region" description="Helical" evidence="6">
    <location>
        <begin position="388"/>
        <end position="408"/>
    </location>
</feature>
<reference evidence="8" key="1">
    <citation type="journal article" date="2023" name="bioRxiv">
        <title>Scaffold-level genome assemblies of two parasitoid biocontrol wasps reveal the parthenogenesis mechanism and an associated novel virus.</title>
        <authorList>
            <person name="Inwood S."/>
            <person name="Skelly J."/>
            <person name="Guhlin J."/>
            <person name="Harrop T."/>
            <person name="Goldson S."/>
            <person name="Dearden P."/>
        </authorList>
    </citation>
    <scope>NUCLEOTIDE SEQUENCE</scope>
    <source>
        <strain evidence="8">Lincoln</strain>
        <tissue evidence="8">Whole body</tissue>
    </source>
</reference>
<name>A0AA39L375_MICHY</name>
<feature type="transmembrane region" description="Helical" evidence="6">
    <location>
        <begin position="274"/>
        <end position="291"/>
    </location>
</feature>
<evidence type="ECO:0000313" key="8">
    <source>
        <dbReference type="EMBL" id="KAK0183252.1"/>
    </source>
</evidence>
<feature type="transmembrane region" description="Helical" evidence="6">
    <location>
        <begin position="490"/>
        <end position="507"/>
    </location>
</feature>
<comment type="subcellular location">
    <subcellularLocation>
        <location evidence="1">Membrane</location>
        <topology evidence="1">Multi-pass membrane protein</topology>
    </subcellularLocation>
</comment>
<comment type="similarity">
    <text evidence="2">Belongs to the major facilitator superfamily. MFSD6 family.</text>
</comment>
<dbReference type="SUPFAM" id="SSF103473">
    <property type="entry name" value="MFS general substrate transporter"/>
    <property type="match status" value="1"/>
</dbReference>
<evidence type="ECO:0000256" key="5">
    <source>
        <dbReference type="ARBA" id="ARBA00023136"/>
    </source>
</evidence>
<evidence type="ECO:0000256" key="2">
    <source>
        <dbReference type="ARBA" id="ARBA00005241"/>
    </source>
</evidence>
<dbReference type="InterPro" id="IPR020846">
    <property type="entry name" value="MFS_dom"/>
</dbReference>
<feature type="transmembrane region" description="Helical" evidence="6">
    <location>
        <begin position="303"/>
        <end position="326"/>
    </location>
</feature>
<comment type="caution">
    <text evidence="8">The sequence shown here is derived from an EMBL/GenBank/DDBJ whole genome shotgun (WGS) entry which is preliminary data.</text>
</comment>